<dbReference type="Pfam" id="PF19276">
    <property type="entry name" value="HD_assoc_2"/>
    <property type="match status" value="1"/>
</dbReference>
<dbReference type="PANTHER" id="PTHR11373">
    <property type="entry name" value="DEOXYNUCLEOSIDE TRIPHOSPHATE TRIPHOSPHOHYDROLASE"/>
    <property type="match status" value="1"/>
</dbReference>
<dbReference type="RefSeq" id="WP_002658685.1">
    <property type="nucleotide sequence ID" value="NZ_JH719942.1"/>
</dbReference>
<dbReference type="Gene3D" id="1.10.3210.10">
    <property type="entry name" value="Hypothetical protein af1432"/>
    <property type="match status" value="1"/>
</dbReference>
<proteinExistence type="predicted"/>
<dbReference type="SMART" id="SM00471">
    <property type="entry name" value="HDc"/>
    <property type="match status" value="1"/>
</dbReference>
<organism evidence="2 3">
    <name type="scientific">Saprospira grandis DSM 2844</name>
    <dbReference type="NCBI Taxonomy" id="694433"/>
    <lineage>
        <taxon>Bacteria</taxon>
        <taxon>Pseudomonadati</taxon>
        <taxon>Bacteroidota</taxon>
        <taxon>Saprospiria</taxon>
        <taxon>Saprospirales</taxon>
        <taxon>Saprospiraceae</taxon>
        <taxon>Saprospira</taxon>
    </lineage>
</organism>
<keyword evidence="2" id="KW-0378">Hydrolase</keyword>
<dbReference type="HOGENOM" id="CLU_026821_0_0_10"/>
<evidence type="ECO:0000313" key="3">
    <source>
        <dbReference type="Proteomes" id="UP000005113"/>
    </source>
</evidence>
<dbReference type="InterPro" id="IPR050135">
    <property type="entry name" value="dGTPase-like"/>
</dbReference>
<dbReference type="GO" id="GO:0008832">
    <property type="term" value="F:dGTPase activity"/>
    <property type="evidence" value="ECO:0007669"/>
    <property type="project" value="TreeGrafter"/>
</dbReference>
<dbReference type="Proteomes" id="UP000005113">
    <property type="component" value="Unassembled WGS sequence"/>
</dbReference>
<dbReference type="PANTHER" id="PTHR11373:SF4">
    <property type="entry name" value="DEOXYNUCLEOSIDE TRIPHOSPHATE TRIPHOSPHOHYDROLASE SAMHD1"/>
    <property type="match status" value="1"/>
</dbReference>
<reference evidence="3" key="1">
    <citation type="journal article" date="2012" name="Stand. Genomic Sci.">
        <title>Permanent draft genome sequence of the gliding predator Saprospira grandis strain Sa g1 (= HR1).</title>
        <authorList>
            <person name="Mavromatis K."/>
            <person name="Chertkov O."/>
            <person name="Lapidus A."/>
            <person name="Nolan M."/>
            <person name="Lucas S."/>
            <person name="Tice H."/>
            <person name="Del Rio T.G."/>
            <person name="Cheng J.F."/>
            <person name="Han C."/>
            <person name="Tapia R."/>
            <person name="Bruce D."/>
            <person name="Goodwin L.A."/>
            <person name="Pitluck S."/>
            <person name="Huntemann M."/>
            <person name="Liolios K."/>
            <person name="Pagani I."/>
            <person name="Ivanova N."/>
            <person name="Mikhailova N."/>
            <person name="Pati A."/>
            <person name="Chen A."/>
            <person name="Palaniappan K."/>
            <person name="Land M."/>
            <person name="Brambilla E.M."/>
            <person name="Rohde M."/>
            <person name="Spring S."/>
            <person name="Goker M."/>
            <person name="Detter J.C."/>
            <person name="Bristow J."/>
            <person name="Eisen J.A."/>
            <person name="Markowitz V."/>
            <person name="Hugenholtz P."/>
            <person name="Kyrpides N.C."/>
            <person name="Klenk H.P."/>
            <person name="Woyke T."/>
        </authorList>
    </citation>
    <scope>NUCLEOTIDE SEQUENCE [LARGE SCALE GENOMIC DNA]</scope>
    <source>
        <strain evidence="3">DSM 2844</strain>
    </source>
</reference>
<dbReference type="GO" id="GO:0006203">
    <property type="term" value="P:dGTP catabolic process"/>
    <property type="evidence" value="ECO:0007669"/>
    <property type="project" value="TreeGrafter"/>
</dbReference>
<accession>J0P0B3</accession>
<dbReference type="AlphaFoldDB" id="J0P0B3"/>
<feature type="domain" description="HD/PDEase" evidence="1">
    <location>
        <begin position="84"/>
        <end position="208"/>
    </location>
</feature>
<dbReference type="InterPro" id="IPR006674">
    <property type="entry name" value="HD_domain"/>
</dbReference>
<dbReference type="CDD" id="cd00077">
    <property type="entry name" value="HDc"/>
    <property type="match status" value="1"/>
</dbReference>
<sequence>MLLFRLGQYKTRKAANFDYLTLSKVRLNYELMTNKAYPKLFNDPIYGLIELPKGLLLELVEHPFYQRLRRIGQLGWAHYVYPGATHSRFSHCLGAYYLMRKALGHLQRKGIALSEAEIEACSAAILLHDLGHGPFSHSLEYELLDIAHEEISLALMQALNEQMQGRLDLAIAIFKGEYKRPFLQQLVSGQLDMDRMDYLNRDSFYTGVADGIVSYDRLCQLLTVADEQLVLEQKAIYSIERFLMARRLMYWQVYLHKNSISTSQQCLKMMQRARQLKQQGKNWPISSALAFFLDHKYTKAEFWANPKPILAQFNQLDDSDIYQAIKCFAQDDDFVLSFLAQGLLHRQLFKIELQDQAFAPAQLAQIGEELLQKYPITEEELPFLLYQGQQELQAYTAKQKAILVQNKAKQLLPLSAWPELELPTKVLRKYYLSYPKR</sequence>
<gene>
    <name evidence="2" type="ORF">SapgrDRAFT_1496</name>
</gene>
<protein>
    <submittedName>
        <fullName evidence="2">HD superfamily phosphohydrolase</fullName>
    </submittedName>
</protein>
<evidence type="ECO:0000313" key="2">
    <source>
        <dbReference type="EMBL" id="EJF53209.1"/>
    </source>
</evidence>
<dbReference type="SUPFAM" id="SSF109604">
    <property type="entry name" value="HD-domain/PDEase-like"/>
    <property type="match status" value="1"/>
</dbReference>
<dbReference type="EMBL" id="JH719942">
    <property type="protein sequence ID" value="EJF53209.1"/>
    <property type="molecule type" value="Genomic_DNA"/>
</dbReference>
<dbReference type="InterPro" id="IPR003607">
    <property type="entry name" value="HD/PDEase_dom"/>
</dbReference>
<dbReference type="Pfam" id="PF01966">
    <property type="entry name" value="HD"/>
    <property type="match status" value="1"/>
</dbReference>
<evidence type="ECO:0000259" key="1">
    <source>
        <dbReference type="SMART" id="SM00471"/>
    </source>
</evidence>
<name>J0P0B3_9BACT</name>
<dbReference type="InterPro" id="IPR045509">
    <property type="entry name" value="HD_assoc_2"/>
</dbReference>